<dbReference type="KEGG" id="ddi:DDB_G0270234"/>
<evidence type="ECO:0000313" key="2">
    <source>
        <dbReference type="Proteomes" id="UP000002195"/>
    </source>
</evidence>
<evidence type="ECO:0000313" key="1">
    <source>
        <dbReference type="EMBL" id="EAL72467.1"/>
    </source>
</evidence>
<comment type="caution">
    <text evidence="1">The sequence shown here is derived from an EMBL/GenBank/DDBJ whole genome shotgun (WGS) entry which is preliminary data.</text>
</comment>
<dbReference type="RefSeq" id="XP_646636.1">
    <property type="nucleotide sequence ID" value="XM_641544.1"/>
</dbReference>
<gene>
    <name evidence="1" type="ORF">DDB_G0270234</name>
</gene>
<reference evidence="1 2" key="1">
    <citation type="journal article" date="2005" name="Nature">
        <title>The genome of the social amoeba Dictyostelium discoideum.</title>
        <authorList>
            <consortium name="The Dictyostelium discoideum Sequencing Consortium"/>
            <person name="Eichinger L."/>
            <person name="Pachebat J.A."/>
            <person name="Glockner G."/>
            <person name="Rajandream M.A."/>
            <person name="Sucgang R."/>
            <person name="Berriman M."/>
            <person name="Song J."/>
            <person name="Olsen R."/>
            <person name="Szafranski K."/>
            <person name="Xu Q."/>
            <person name="Tunggal B."/>
            <person name="Kummerfeld S."/>
            <person name="Madera M."/>
            <person name="Konfortov B.A."/>
            <person name="Rivero F."/>
            <person name="Bankier A.T."/>
            <person name="Lehmann R."/>
            <person name="Hamlin N."/>
            <person name="Davies R."/>
            <person name="Gaudet P."/>
            <person name="Fey P."/>
            <person name="Pilcher K."/>
            <person name="Chen G."/>
            <person name="Saunders D."/>
            <person name="Sodergren E."/>
            <person name="Davis P."/>
            <person name="Kerhornou A."/>
            <person name="Nie X."/>
            <person name="Hall N."/>
            <person name="Anjard C."/>
            <person name="Hemphill L."/>
            <person name="Bason N."/>
            <person name="Farbrother P."/>
            <person name="Desany B."/>
            <person name="Just E."/>
            <person name="Morio T."/>
            <person name="Rost R."/>
            <person name="Churcher C."/>
            <person name="Cooper J."/>
            <person name="Haydock S."/>
            <person name="van Driessche N."/>
            <person name="Cronin A."/>
            <person name="Goodhead I."/>
            <person name="Muzny D."/>
            <person name="Mourier T."/>
            <person name="Pain A."/>
            <person name="Lu M."/>
            <person name="Harper D."/>
            <person name="Lindsay R."/>
            <person name="Hauser H."/>
            <person name="James K."/>
            <person name="Quiles M."/>
            <person name="Madan Babu M."/>
            <person name="Saito T."/>
            <person name="Buchrieser C."/>
            <person name="Wardroper A."/>
            <person name="Felder M."/>
            <person name="Thangavelu M."/>
            <person name="Johnson D."/>
            <person name="Knights A."/>
            <person name="Loulseged H."/>
            <person name="Mungall K."/>
            <person name="Oliver K."/>
            <person name="Price C."/>
            <person name="Quail M.A."/>
            <person name="Urushihara H."/>
            <person name="Hernandez J."/>
            <person name="Rabbinowitsch E."/>
            <person name="Steffen D."/>
            <person name="Sanders M."/>
            <person name="Ma J."/>
            <person name="Kohara Y."/>
            <person name="Sharp S."/>
            <person name="Simmonds M."/>
            <person name="Spiegler S."/>
            <person name="Tivey A."/>
            <person name="Sugano S."/>
            <person name="White B."/>
            <person name="Walker D."/>
            <person name="Woodward J."/>
            <person name="Winckler T."/>
            <person name="Tanaka Y."/>
            <person name="Shaulsky G."/>
            <person name="Schleicher M."/>
            <person name="Weinstock G."/>
            <person name="Rosenthal A."/>
            <person name="Cox E.C."/>
            <person name="Chisholm R.L."/>
            <person name="Gibbs R."/>
            <person name="Loomis W.F."/>
            <person name="Platzer M."/>
            <person name="Kay R.R."/>
            <person name="Williams J."/>
            <person name="Dear P.H."/>
            <person name="Noegel A.A."/>
            <person name="Barrell B."/>
            <person name="Kuspa A."/>
        </authorList>
    </citation>
    <scope>NUCLEOTIDE SEQUENCE [LARGE SCALE GENOMIC DNA]</scope>
    <source>
        <strain evidence="1 2">AX4</strain>
    </source>
</reference>
<protein>
    <submittedName>
        <fullName evidence="1">Uncharacterized protein</fullName>
    </submittedName>
</protein>
<dbReference type="InParanoid" id="Q55C45"/>
<dbReference type="VEuPathDB" id="AmoebaDB:DDB_G0270234"/>
<organism evidence="1 2">
    <name type="scientific">Dictyostelium discoideum</name>
    <name type="common">Social amoeba</name>
    <dbReference type="NCBI Taxonomy" id="44689"/>
    <lineage>
        <taxon>Eukaryota</taxon>
        <taxon>Amoebozoa</taxon>
        <taxon>Evosea</taxon>
        <taxon>Eumycetozoa</taxon>
        <taxon>Dictyostelia</taxon>
        <taxon>Dictyosteliales</taxon>
        <taxon>Dictyosteliaceae</taxon>
        <taxon>Dictyostelium</taxon>
    </lineage>
</organism>
<keyword evidence="2" id="KW-1185">Reference proteome</keyword>
<accession>Q55C45</accession>
<dbReference type="dictyBase" id="DDB_G0270234"/>
<dbReference type="PaxDb" id="44689-DDB0190897"/>
<name>Q55C45_DICDI</name>
<dbReference type="EMBL" id="AAFI02000005">
    <property type="protein sequence ID" value="EAL72467.1"/>
    <property type="molecule type" value="Genomic_DNA"/>
</dbReference>
<proteinExistence type="predicted"/>
<dbReference type="HOGENOM" id="CLU_3091295_0_0_1"/>
<dbReference type="AlphaFoldDB" id="Q55C45"/>
<sequence length="52" mass="5869">MCLLQKSWHLIRDASAASNIMIIGEMKHANPDYVIACYDPNHHKVDQDSSLS</sequence>
<dbReference type="Proteomes" id="UP000002195">
    <property type="component" value="Unassembled WGS sequence"/>
</dbReference>
<dbReference type="GeneID" id="8617608"/>